<dbReference type="InterPro" id="IPR000524">
    <property type="entry name" value="Tscrpt_reg_HTH_GntR"/>
</dbReference>
<dbReference type="EMBL" id="LVVZ01000003">
    <property type="protein sequence ID" value="OKL45809.1"/>
    <property type="molecule type" value="Genomic_DNA"/>
</dbReference>
<dbReference type="Pfam" id="PF07729">
    <property type="entry name" value="FCD"/>
    <property type="match status" value="1"/>
</dbReference>
<feature type="domain" description="HTH gntR-type" evidence="4">
    <location>
        <begin position="7"/>
        <end position="75"/>
    </location>
</feature>
<dbReference type="CDD" id="cd07377">
    <property type="entry name" value="WHTH_GntR"/>
    <property type="match status" value="1"/>
</dbReference>
<dbReference type="InterPro" id="IPR008920">
    <property type="entry name" value="TF_FadR/GntR_C"/>
</dbReference>
<dbReference type="PANTHER" id="PTHR43537:SF44">
    <property type="entry name" value="GNTR FAMILY REGULATORY PROTEIN"/>
    <property type="match status" value="1"/>
</dbReference>
<dbReference type="PRINTS" id="PR00035">
    <property type="entry name" value="HTHGNTR"/>
</dbReference>
<dbReference type="SMART" id="SM00345">
    <property type="entry name" value="HTH_GNTR"/>
    <property type="match status" value="1"/>
</dbReference>
<evidence type="ECO:0000256" key="2">
    <source>
        <dbReference type="ARBA" id="ARBA00023125"/>
    </source>
</evidence>
<proteinExistence type="predicted"/>
<dbReference type="GO" id="GO:0003700">
    <property type="term" value="F:DNA-binding transcription factor activity"/>
    <property type="evidence" value="ECO:0007669"/>
    <property type="project" value="InterPro"/>
</dbReference>
<protein>
    <recommendedName>
        <fullName evidence="4">HTH gntR-type domain-containing protein</fullName>
    </recommendedName>
</protein>
<keyword evidence="2" id="KW-0238">DNA-binding</keyword>
<accession>A0A1U7JM58</accession>
<keyword evidence="6" id="KW-1185">Reference proteome</keyword>
<reference evidence="5 6" key="1">
    <citation type="submission" date="2016-03" db="EMBL/GenBank/DDBJ databases">
        <title>Genome sequence of Nesiotobacter sp. nov., a moderately halophilic alphaproteobacterium isolated from the Yellow Sea, China.</title>
        <authorList>
            <person name="Zhang G."/>
            <person name="Zhang R."/>
        </authorList>
    </citation>
    <scope>NUCLEOTIDE SEQUENCE [LARGE SCALE GENOMIC DNA]</scope>
    <source>
        <strain evidence="5 6">WB1-6</strain>
    </source>
</reference>
<dbReference type="PANTHER" id="PTHR43537">
    <property type="entry name" value="TRANSCRIPTIONAL REGULATOR, GNTR FAMILY"/>
    <property type="match status" value="1"/>
</dbReference>
<name>A0A1U7JM58_9HYPH</name>
<dbReference type="SUPFAM" id="SSF46785">
    <property type="entry name" value="Winged helix' DNA-binding domain"/>
    <property type="match status" value="1"/>
</dbReference>
<dbReference type="InterPro" id="IPR011711">
    <property type="entry name" value="GntR_C"/>
</dbReference>
<evidence type="ECO:0000259" key="4">
    <source>
        <dbReference type="PROSITE" id="PS50949"/>
    </source>
</evidence>
<dbReference type="SMART" id="SM00895">
    <property type="entry name" value="FCD"/>
    <property type="match status" value="1"/>
</dbReference>
<dbReference type="AlphaFoldDB" id="A0A1U7JM58"/>
<sequence length="254" mass="28276">MADKGSSDRKSQVLESLAHTLFSGELKPGEVLPKEVELCEHHGVSRSTIRSCLGELVSFGIISRTSGHGTHVQPYEEWMILSSTVANWVAEYSSSDLPFARELYRFRATTEPYVCAEAALKARAADLARIETAWEGMLRAHENGSMMHKGRHFGEWDIDLHVALYHASQSLIWQQFSKTLRAAFFSSIRQTTTRAESDIVGSIELHRVFLEAVRLRDAAAAFQASCDILRRSAEDLGDMATVPTIGAMKHRAVL</sequence>
<dbReference type="RefSeq" id="WP_051269302.1">
    <property type="nucleotide sequence ID" value="NZ_LVVZ01000003.1"/>
</dbReference>
<dbReference type="GO" id="GO:0003677">
    <property type="term" value="F:DNA binding"/>
    <property type="evidence" value="ECO:0007669"/>
    <property type="project" value="UniProtKB-KW"/>
</dbReference>
<organism evidence="5 6">
    <name type="scientific">Pseudovibrio exalbescens</name>
    <dbReference type="NCBI Taxonomy" id="197461"/>
    <lineage>
        <taxon>Bacteria</taxon>
        <taxon>Pseudomonadati</taxon>
        <taxon>Pseudomonadota</taxon>
        <taxon>Alphaproteobacteria</taxon>
        <taxon>Hyphomicrobiales</taxon>
        <taxon>Stappiaceae</taxon>
        <taxon>Pseudovibrio</taxon>
    </lineage>
</organism>
<comment type="caution">
    <text evidence="5">The sequence shown here is derived from an EMBL/GenBank/DDBJ whole genome shotgun (WGS) entry which is preliminary data.</text>
</comment>
<keyword evidence="1" id="KW-0805">Transcription regulation</keyword>
<dbReference type="Gene3D" id="1.10.10.10">
    <property type="entry name" value="Winged helix-like DNA-binding domain superfamily/Winged helix DNA-binding domain"/>
    <property type="match status" value="1"/>
</dbReference>
<dbReference type="InterPro" id="IPR036390">
    <property type="entry name" value="WH_DNA-bd_sf"/>
</dbReference>
<keyword evidence="3" id="KW-0804">Transcription</keyword>
<evidence type="ECO:0000313" key="6">
    <source>
        <dbReference type="Proteomes" id="UP000185783"/>
    </source>
</evidence>
<gene>
    <name evidence="5" type="ORF">A3843_01400</name>
</gene>
<evidence type="ECO:0000256" key="1">
    <source>
        <dbReference type="ARBA" id="ARBA00023015"/>
    </source>
</evidence>
<dbReference type="Proteomes" id="UP000185783">
    <property type="component" value="Unassembled WGS sequence"/>
</dbReference>
<evidence type="ECO:0000256" key="3">
    <source>
        <dbReference type="ARBA" id="ARBA00023163"/>
    </source>
</evidence>
<dbReference type="SUPFAM" id="SSF48008">
    <property type="entry name" value="GntR ligand-binding domain-like"/>
    <property type="match status" value="1"/>
</dbReference>
<dbReference type="STRING" id="197461.A3843_01400"/>
<dbReference type="InterPro" id="IPR036388">
    <property type="entry name" value="WH-like_DNA-bd_sf"/>
</dbReference>
<evidence type="ECO:0000313" key="5">
    <source>
        <dbReference type="EMBL" id="OKL45809.1"/>
    </source>
</evidence>
<dbReference type="Pfam" id="PF00392">
    <property type="entry name" value="GntR"/>
    <property type="match status" value="1"/>
</dbReference>
<dbReference type="Gene3D" id="1.20.120.530">
    <property type="entry name" value="GntR ligand-binding domain-like"/>
    <property type="match status" value="1"/>
</dbReference>
<dbReference type="PROSITE" id="PS50949">
    <property type="entry name" value="HTH_GNTR"/>
    <property type="match status" value="1"/>
</dbReference>